<dbReference type="GO" id="GO:0030655">
    <property type="term" value="P:beta-lactam antibiotic catabolic process"/>
    <property type="evidence" value="ECO:0007669"/>
    <property type="project" value="InterPro"/>
</dbReference>
<dbReference type="GO" id="GO:0046677">
    <property type="term" value="P:response to antibiotic"/>
    <property type="evidence" value="ECO:0007669"/>
    <property type="project" value="InterPro"/>
</dbReference>
<evidence type="ECO:0000313" key="3">
    <source>
        <dbReference type="Proteomes" id="UP000031675"/>
    </source>
</evidence>
<evidence type="ECO:0000256" key="1">
    <source>
        <dbReference type="SAM" id="MobiDB-lite"/>
    </source>
</evidence>
<dbReference type="InterPro" id="IPR012338">
    <property type="entry name" value="Beta-lactam/transpept-like"/>
</dbReference>
<dbReference type="EMBL" id="JROO01000006">
    <property type="protein sequence ID" value="KII00161.1"/>
    <property type="molecule type" value="Genomic_DNA"/>
</dbReference>
<evidence type="ECO:0000313" key="2">
    <source>
        <dbReference type="EMBL" id="KII00161.1"/>
    </source>
</evidence>
<evidence type="ECO:0008006" key="4">
    <source>
        <dbReference type="Google" id="ProtNLM"/>
    </source>
</evidence>
<keyword evidence="3" id="KW-1185">Reference proteome</keyword>
<gene>
    <name evidence="2" type="ORF">LP52_03560</name>
</gene>
<dbReference type="Gene3D" id="3.40.710.10">
    <property type="entry name" value="DD-peptidase/beta-lactamase superfamily"/>
    <property type="match status" value="1"/>
</dbReference>
<dbReference type="SUPFAM" id="SSF56601">
    <property type="entry name" value="beta-lactamase/transpeptidase-like"/>
    <property type="match status" value="1"/>
</dbReference>
<dbReference type="Proteomes" id="UP000031675">
    <property type="component" value="Unassembled WGS sequence"/>
</dbReference>
<organism evidence="2 3">
    <name type="scientific">Streptomonospora alba</name>
    <dbReference type="NCBI Taxonomy" id="183763"/>
    <lineage>
        <taxon>Bacteria</taxon>
        <taxon>Bacillati</taxon>
        <taxon>Actinomycetota</taxon>
        <taxon>Actinomycetes</taxon>
        <taxon>Streptosporangiales</taxon>
        <taxon>Nocardiopsidaceae</taxon>
        <taxon>Streptomonospora</taxon>
    </lineage>
</organism>
<sequence>MAPVLLATVLAAVTPGHPRAGGTVPPPAPSDTGAPIETAAALGPQERARITALLDDRFSGRPGRVAVSVQDLRTGATFGYAADAEFRVASVVKLDLVVHMLMNAQESGRFLTDRETDLAERMLRYSENDAADDAYQYNGFTPGFTEATARLGLLDTRPHEGGAWGMGTSTAADRLRLLRAVFTDASPLNERSRAYVRSLMASVAPEQAWGISAAADADSTGSTELKNGWAPAPGRGGPWNVHSTGRIERDGRAYLAAVLTDDQPDYGTGVAAAEEAATLVVEELARFLS</sequence>
<dbReference type="GO" id="GO:0008800">
    <property type="term" value="F:beta-lactamase activity"/>
    <property type="evidence" value="ECO:0007669"/>
    <property type="project" value="InterPro"/>
</dbReference>
<proteinExistence type="predicted"/>
<dbReference type="InterPro" id="IPR000871">
    <property type="entry name" value="Beta-lactam_class-A"/>
</dbReference>
<protein>
    <recommendedName>
        <fullName evidence="4">Beta-lactamase</fullName>
    </recommendedName>
</protein>
<reference evidence="3" key="1">
    <citation type="journal article" date="2015" name="Chem. Biol.">
        <title>Structure, bioactivity, and resistance mechanism of streptomonomicin, an unusual lasso Peptide from an understudied halophilic actinomycete.</title>
        <authorList>
            <person name="Metelev M."/>
            <person name="Tietz J.I."/>
            <person name="Melby J.O."/>
            <person name="Blair P.M."/>
            <person name="Zhu L."/>
            <person name="Livnat I."/>
            <person name="Severinov K."/>
            <person name="Mitchell D.A."/>
        </authorList>
    </citation>
    <scope>NUCLEOTIDE SEQUENCE [LARGE SCALE GENOMIC DNA]</scope>
    <source>
        <strain evidence="3">YIM 90003</strain>
    </source>
</reference>
<accession>A0A0C2JMJ3</accession>
<dbReference type="PANTHER" id="PTHR35333:SF3">
    <property type="entry name" value="BETA-LACTAMASE-TYPE TRANSPEPTIDASE FOLD CONTAINING PROTEIN"/>
    <property type="match status" value="1"/>
</dbReference>
<name>A0A0C2JMJ3_9ACTN</name>
<comment type="caution">
    <text evidence="2">The sequence shown here is derived from an EMBL/GenBank/DDBJ whole genome shotgun (WGS) entry which is preliminary data.</text>
</comment>
<feature type="region of interest" description="Disordered" evidence="1">
    <location>
        <begin position="220"/>
        <end position="240"/>
    </location>
</feature>
<dbReference type="PANTHER" id="PTHR35333">
    <property type="entry name" value="BETA-LACTAMASE"/>
    <property type="match status" value="1"/>
</dbReference>
<dbReference type="AlphaFoldDB" id="A0A0C2JMJ3"/>